<keyword evidence="3 7" id="KW-0812">Transmembrane</keyword>
<evidence type="ECO:0000256" key="1">
    <source>
        <dbReference type="ARBA" id="ARBA00004651"/>
    </source>
</evidence>
<evidence type="ECO:0000256" key="3">
    <source>
        <dbReference type="ARBA" id="ARBA00022692"/>
    </source>
</evidence>
<feature type="domain" description="Phosphatidic acid phosphatase type 2/haloperoxidase" evidence="8">
    <location>
        <begin position="75"/>
        <end position="185"/>
    </location>
</feature>
<evidence type="ECO:0000256" key="6">
    <source>
        <dbReference type="ARBA" id="ARBA00023136"/>
    </source>
</evidence>
<keyword evidence="10" id="KW-1185">Reference proteome</keyword>
<evidence type="ECO:0000256" key="2">
    <source>
        <dbReference type="ARBA" id="ARBA00022475"/>
    </source>
</evidence>
<gene>
    <name evidence="9" type="ORF">GCM10010885_04720</name>
</gene>
<evidence type="ECO:0000256" key="5">
    <source>
        <dbReference type="ARBA" id="ARBA00022989"/>
    </source>
</evidence>
<evidence type="ECO:0000256" key="7">
    <source>
        <dbReference type="SAM" id="Phobius"/>
    </source>
</evidence>
<dbReference type="InterPro" id="IPR036938">
    <property type="entry name" value="PAP2/HPO_sf"/>
</dbReference>
<dbReference type="Proteomes" id="UP000637695">
    <property type="component" value="Unassembled WGS sequence"/>
</dbReference>
<proteinExistence type="predicted"/>
<dbReference type="Pfam" id="PF01569">
    <property type="entry name" value="PAP2"/>
    <property type="match status" value="1"/>
</dbReference>
<reference evidence="9" key="1">
    <citation type="journal article" date="2014" name="Int. J. Syst. Evol. Microbiol.">
        <title>Complete genome sequence of Corynebacterium casei LMG S-19264T (=DSM 44701T), isolated from a smear-ripened cheese.</title>
        <authorList>
            <consortium name="US DOE Joint Genome Institute (JGI-PGF)"/>
            <person name="Walter F."/>
            <person name="Albersmeier A."/>
            <person name="Kalinowski J."/>
            <person name="Ruckert C."/>
        </authorList>
    </citation>
    <scope>NUCLEOTIDE SEQUENCE</scope>
    <source>
        <strain evidence="9">JCM 18487</strain>
    </source>
</reference>
<dbReference type="Gene3D" id="1.20.144.10">
    <property type="entry name" value="Phosphatidic acid phosphatase type 2/haloperoxidase"/>
    <property type="match status" value="1"/>
</dbReference>
<evidence type="ECO:0000313" key="10">
    <source>
        <dbReference type="Proteomes" id="UP000637695"/>
    </source>
</evidence>
<name>A0A917K229_9BACL</name>
<dbReference type="AlphaFoldDB" id="A0A917K229"/>
<dbReference type="PANTHER" id="PTHR14969:SF62">
    <property type="entry name" value="DECAPRENYLPHOSPHORYL-5-PHOSPHORIBOSE PHOSPHATASE RV3807C-RELATED"/>
    <property type="match status" value="1"/>
</dbReference>
<dbReference type="SMART" id="SM00014">
    <property type="entry name" value="acidPPc"/>
    <property type="match status" value="1"/>
</dbReference>
<dbReference type="InterPro" id="IPR000326">
    <property type="entry name" value="PAP2/HPO"/>
</dbReference>
<dbReference type="EMBL" id="BMOY01000004">
    <property type="protein sequence ID" value="GGI98191.1"/>
    <property type="molecule type" value="Genomic_DNA"/>
</dbReference>
<feature type="transmembrane region" description="Helical" evidence="7">
    <location>
        <begin position="170"/>
        <end position="188"/>
    </location>
</feature>
<keyword evidence="2" id="KW-1003">Cell membrane</keyword>
<comment type="caution">
    <text evidence="9">The sequence shown here is derived from an EMBL/GenBank/DDBJ whole genome shotgun (WGS) entry which is preliminary data.</text>
</comment>
<evidence type="ECO:0000313" key="9">
    <source>
        <dbReference type="EMBL" id="GGI98191.1"/>
    </source>
</evidence>
<accession>A0A917K229</accession>
<dbReference type="SUPFAM" id="SSF48317">
    <property type="entry name" value="Acid phosphatase/Vanadium-dependent haloperoxidase"/>
    <property type="match status" value="1"/>
</dbReference>
<dbReference type="PANTHER" id="PTHR14969">
    <property type="entry name" value="SPHINGOSINE-1-PHOSPHATE PHOSPHOHYDROLASE"/>
    <property type="match status" value="1"/>
</dbReference>
<evidence type="ECO:0000259" key="8">
    <source>
        <dbReference type="SMART" id="SM00014"/>
    </source>
</evidence>
<protein>
    <recommendedName>
        <fullName evidence="8">Phosphatidic acid phosphatase type 2/haloperoxidase domain-containing protein</fullName>
    </recommendedName>
</protein>
<dbReference type="GO" id="GO:0016787">
    <property type="term" value="F:hydrolase activity"/>
    <property type="evidence" value="ECO:0007669"/>
    <property type="project" value="UniProtKB-KW"/>
</dbReference>
<feature type="transmembrane region" description="Helical" evidence="7">
    <location>
        <begin position="45"/>
        <end position="68"/>
    </location>
</feature>
<dbReference type="GO" id="GO:0005886">
    <property type="term" value="C:plasma membrane"/>
    <property type="evidence" value="ECO:0007669"/>
    <property type="project" value="UniProtKB-SubCell"/>
</dbReference>
<evidence type="ECO:0000256" key="4">
    <source>
        <dbReference type="ARBA" id="ARBA00022801"/>
    </source>
</evidence>
<keyword evidence="5 7" id="KW-1133">Transmembrane helix</keyword>
<reference evidence="9" key="2">
    <citation type="submission" date="2020-09" db="EMBL/GenBank/DDBJ databases">
        <authorList>
            <person name="Sun Q."/>
            <person name="Ohkuma M."/>
        </authorList>
    </citation>
    <scope>NUCLEOTIDE SEQUENCE</scope>
    <source>
        <strain evidence="9">JCM 18487</strain>
    </source>
</reference>
<feature type="transmembrane region" description="Helical" evidence="7">
    <location>
        <begin position="146"/>
        <end position="164"/>
    </location>
</feature>
<sequence length="192" mass="20714">MTRVAHTVFMSYPKRRLAAACARANVWDERAVAWARRLWHRWPTLDAASVVLGRWAPLAMVFTMGWAAATGVPRALGCGLCAVAAAVAVRVANEIAARLVHRPRPFEQKAFVPLLAHGRGDSFPSNHAAGAFALAVAFWPVPGYRVLLVGLAILLCVSRVYHGLHYPSDVIAGAWHGAVMGLAALWLIPPLA</sequence>
<keyword evidence="4" id="KW-0378">Hydrolase</keyword>
<organism evidence="9 10">
    <name type="scientific">Alicyclobacillus cellulosilyticus</name>
    <dbReference type="NCBI Taxonomy" id="1003997"/>
    <lineage>
        <taxon>Bacteria</taxon>
        <taxon>Bacillati</taxon>
        <taxon>Bacillota</taxon>
        <taxon>Bacilli</taxon>
        <taxon>Bacillales</taxon>
        <taxon>Alicyclobacillaceae</taxon>
        <taxon>Alicyclobacillus</taxon>
    </lineage>
</organism>
<keyword evidence="6 7" id="KW-0472">Membrane</keyword>
<comment type="subcellular location">
    <subcellularLocation>
        <location evidence="1">Cell membrane</location>
        <topology evidence="1">Multi-pass membrane protein</topology>
    </subcellularLocation>
</comment>